<reference evidence="4 5" key="1">
    <citation type="submission" date="2024-11" db="EMBL/GenBank/DDBJ databases">
        <authorList>
            <person name="Heng Y.C."/>
            <person name="Lim A.C.H."/>
            <person name="Lee J.K.Y."/>
            <person name="Kittelmann S."/>
        </authorList>
    </citation>
    <scope>NUCLEOTIDE SEQUENCE [LARGE SCALE GENOMIC DNA]</scope>
    <source>
        <strain evidence="4 5">WILCCON 0202</strain>
    </source>
</reference>
<comment type="caution">
    <text evidence="4">The sequence shown here is derived from an EMBL/GenBank/DDBJ whole genome shotgun (WGS) entry which is preliminary data.</text>
</comment>
<name>A0ABW8TTY4_9CLOT</name>
<dbReference type="InterPro" id="IPR035919">
    <property type="entry name" value="EAL_sf"/>
</dbReference>
<evidence type="ECO:0000259" key="1">
    <source>
        <dbReference type="PROSITE" id="PS50112"/>
    </source>
</evidence>
<dbReference type="InterPro" id="IPR043128">
    <property type="entry name" value="Rev_trsase/Diguanyl_cyclase"/>
</dbReference>
<proteinExistence type="predicted"/>
<dbReference type="InterPro" id="IPR035965">
    <property type="entry name" value="PAS-like_dom_sf"/>
</dbReference>
<dbReference type="PROSITE" id="PS50883">
    <property type="entry name" value="EAL"/>
    <property type="match status" value="1"/>
</dbReference>
<sequence>MEDFTLFDQVINCKNSSSCNTRNFCVNLVNNAKTIICVWRINGTLVKFNNYAEEITGYKEKEVLGNKWRKTITDIWLETKTLKVFHKLLSNEPLYDSDLESKFFCKKGSYIDILWSNYLMYDTNGDPEFIVGLGMNITSQKRDELTGLENRSSLSNKASAEILNLKQNGKKLALLYIDLDNFKNINDTLGHSVGNRFLKAIAARLKFIMKDSKNLARIGEDEFAIIYTYNGDIEEVKTFTEKIMSVINHSILIAGKELYITASIGIAIYNEHGDNFDDFVENADTATYYAKELGKNRYCFFTKDLSERTKERIEVETGLRNAIENNTFEIYYQPKIDLKTNEVDGMEALIRWIHPEKGMISPDKFIHIAEASGLIIPIGNKVLYEACRQNKEWQSKGYPPLRVAINLSAKQFEQEDLLETIKAVLEETKLDPMYLEIEITESIIMKDFDFSIDVLNKIREMNIHVSLDDFGTGYSSLNYLKKLPIDALKIDKSFVNNINIDTKDEIITKAVIELAHNMGLEVVAEGVESINQLNFLKQHECDKAQGFLYGKPLSCKDFEKKLSKLCKVYVTERRF</sequence>
<dbReference type="Gene3D" id="3.30.450.20">
    <property type="entry name" value="PAS domain"/>
    <property type="match status" value="1"/>
</dbReference>
<dbReference type="InterPro" id="IPR052155">
    <property type="entry name" value="Biofilm_reg_signaling"/>
</dbReference>
<dbReference type="InterPro" id="IPR000014">
    <property type="entry name" value="PAS"/>
</dbReference>
<keyword evidence="5" id="KW-1185">Reference proteome</keyword>
<evidence type="ECO:0000259" key="2">
    <source>
        <dbReference type="PROSITE" id="PS50883"/>
    </source>
</evidence>
<gene>
    <name evidence="4" type="ORF">ACJDUH_13290</name>
</gene>
<dbReference type="SMART" id="SM00267">
    <property type="entry name" value="GGDEF"/>
    <property type="match status" value="1"/>
</dbReference>
<dbReference type="EMBL" id="JBJHZY010000002">
    <property type="protein sequence ID" value="MFL0269067.1"/>
    <property type="molecule type" value="Genomic_DNA"/>
</dbReference>
<dbReference type="SMART" id="SM00086">
    <property type="entry name" value="PAC"/>
    <property type="match status" value="1"/>
</dbReference>
<dbReference type="SUPFAM" id="SSF55785">
    <property type="entry name" value="PYP-like sensor domain (PAS domain)"/>
    <property type="match status" value="1"/>
</dbReference>
<accession>A0ABW8TTY4</accession>
<dbReference type="InterPro" id="IPR001610">
    <property type="entry name" value="PAC"/>
</dbReference>
<dbReference type="SMART" id="SM00052">
    <property type="entry name" value="EAL"/>
    <property type="match status" value="1"/>
</dbReference>
<dbReference type="Pfam" id="PF13426">
    <property type="entry name" value="PAS_9"/>
    <property type="match status" value="1"/>
</dbReference>
<dbReference type="PROSITE" id="PS50887">
    <property type="entry name" value="GGDEF"/>
    <property type="match status" value="1"/>
</dbReference>
<dbReference type="NCBIfam" id="TIGR00229">
    <property type="entry name" value="sensory_box"/>
    <property type="match status" value="1"/>
</dbReference>
<dbReference type="InterPro" id="IPR000160">
    <property type="entry name" value="GGDEF_dom"/>
</dbReference>
<dbReference type="PROSITE" id="PS50112">
    <property type="entry name" value="PAS"/>
    <property type="match status" value="1"/>
</dbReference>
<protein>
    <submittedName>
        <fullName evidence="4">EAL domain-containing protein</fullName>
    </submittedName>
</protein>
<evidence type="ECO:0000259" key="3">
    <source>
        <dbReference type="PROSITE" id="PS50887"/>
    </source>
</evidence>
<feature type="domain" description="EAL" evidence="2">
    <location>
        <begin position="312"/>
        <end position="566"/>
    </location>
</feature>
<dbReference type="Pfam" id="PF00990">
    <property type="entry name" value="GGDEF"/>
    <property type="match status" value="1"/>
</dbReference>
<dbReference type="CDD" id="cd01948">
    <property type="entry name" value="EAL"/>
    <property type="match status" value="1"/>
</dbReference>
<evidence type="ECO:0000313" key="5">
    <source>
        <dbReference type="Proteomes" id="UP001623661"/>
    </source>
</evidence>
<dbReference type="NCBIfam" id="TIGR00254">
    <property type="entry name" value="GGDEF"/>
    <property type="match status" value="1"/>
</dbReference>
<dbReference type="InterPro" id="IPR029787">
    <property type="entry name" value="Nucleotide_cyclase"/>
</dbReference>
<feature type="domain" description="PAS" evidence="1">
    <location>
        <begin position="21"/>
        <end position="66"/>
    </location>
</feature>
<dbReference type="Gene3D" id="3.20.20.450">
    <property type="entry name" value="EAL domain"/>
    <property type="match status" value="1"/>
</dbReference>
<dbReference type="Gene3D" id="3.30.70.270">
    <property type="match status" value="1"/>
</dbReference>
<dbReference type="Pfam" id="PF00563">
    <property type="entry name" value="EAL"/>
    <property type="match status" value="1"/>
</dbReference>
<evidence type="ECO:0000313" key="4">
    <source>
        <dbReference type="EMBL" id="MFL0269067.1"/>
    </source>
</evidence>
<dbReference type="Proteomes" id="UP001623661">
    <property type="component" value="Unassembled WGS sequence"/>
</dbReference>
<dbReference type="PANTHER" id="PTHR44757">
    <property type="entry name" value="DIGUANYLATE CYCLASE DGCP"/>
    <property type="match status" value="1"/>
</dbReference>
<dbReference type="CDD" id="cd00130">
    <property type="entry name" value="PAS"/>
    <property type="match status" value="1"/>
</dbReference>
<dbReference type="SUPFAM" id="SSF141868">
    <property type="entry name" value="EAL domain-like"/>
    <property type="match status" value="1"/>
</dbReference>
<dbReference type="RefSeq" id="WP_406765686.1">
    <property type="nucleotide sequence ID" value="NZ_JBJHZY010000002.1"/>
</dbReference>
<dbReference type="InterPro" id="IPR001633">
    <property type="entry name" value="EAL_dom"/>
</dbReference>
<dbReference type="CDD" id="cd01949">
    <property type="entry name" value="GGDEF"/>
    <property type="match status" value="1"/>
</dbReference>
<dbReference type="SUPFAM" id="SSF55073">
    <property type="entry name" value="Nucleotide cyclase"/>
    <property type="match status" value="1"/>
</dbReference>
<dbReference type="PANTHER" id="PTHR44757:SF2">
    <property type="entry name" value="BIOFILM ARCHITECTURE MAINTENANCE PROTEIN MBAA"/>
    <property type="match status" value="1"/>
</dbReference>
<feature type="domain" description="GGDEF" evidence="3">
    <location>
        <begin position="170"/>
        <end position="303"/>
    </location>
</feature>
<organism evidence="4 5">
    <name type="scientific">Candidatus Clostridium radicumherbarum</name>
    <dbReference type="NCBI Taxonomy" id="3381662"/>
    <lineage>
        <taxon>Bacteria</taxon>
        <taxon>Bacillati</taxon>
        <taxon>Bacillota</taxon>
        <taxon>Clostridia</taxon>
        <taxon>Eubacteriales</taxon>
        <taxon>Clostridiaceae</taxon>
        <taxon>Clostridium</taxon>
    </lineage>
</organism>